<evidence type="ECO:0000259" key="10">
    <source>
        <dbReference type="Pfam" id="PF07885"/>
    </source>
</evidence>
<dbReference type="PANTHER" id="PTHR11003">
    <property type="entry name" value="POTASSIUM CHANNEL, SUBFAMILY K"/>
    <property type="match status" value="1"/>
</dbReference>
<protein>
    <recommendedName>
        <fullName evidence="10">Potassium channel domain-containing protein</fullName>
    </recommendedName>
</protein>
<evidence type="ECO:0000256" key="7">
    <source>
        <dbReference type="ARBA" id="ARBA00023303"/>
    </source>
</evidence>
<dbReference type="InterPro" id="IPR003280">
    <property type="entry name" value="2pore_dom_K_chnl"/>
</dbReference>
<dbReference type="STRING" id="1442371.A0A0D2INP9"/>
<evidence type="ECO:0000256" key="3">
    <source>
        <dbReference type="ARBA" id="ARBA00022692"/>
    </source>
</evidence>
<reference evidence="11 12" key="1">
    <citation type="submission" date="2015-01" db="EMBL/GenBank/DDBJ databases">
        <title>The Genome Sequence of Fonsecaea multimorphosa CBS 102226.</title>
        <authorList>
            <consortium name="The Broad Institute Genomics Platform"/>
            <person name="Cuomo C."/>
            <person name="de Hoog S."/>
            <person name="Gorbushina A."/>
            <person name="Stielow B."/>
            <person name="Teixiera M."/>
            <person name="Abouelleil A."/>
            <person name="Chapman S.B."/>
            <person name="Priest M."/>
            <person name="Young S.K."/>
            <person name="Wortman J."/>
            <person name="Nusbaum C."/>
            <person name="Birren B."/>
        </authorList>
    </citation>
    <scope>NUCLEOTIDE SEQUENCE [LARGE SCALE GENOMIC DNA]</scope>
    <source>
        <strain evidence="11 12">CBS 102226</strain>
    </source>
</reference>
<dbReference type="GO" id="GO:0005886">
    <property type="term" value="C:plasma membrane"/>
    <property type="evidence" value="ECO:0007669"/>
    <property type="project" value="TreeGrafter"/>
</dbReference>
<keyword evidence="6 9" id="KW-0472">Membrane</keyword>
<feature type="transmembrane region" description="Helical" evidence="9">
    <location>
        <begin position="136"/>
        <end position="154"/>
    </location>
</feature>
<feature type="region of interest" description="Disordered" evidence="8">
    <location>
        <begin position="1"/>
        <end position="45"/>
    </location>
</feature>
<evidence type="ECO:0000256" key="6">
    <source>
        <dbReference type="ARBA" id="ARBA00023136"/>
    </source>
</evidence>
<keyword evidence="4 9" id="KW-1133">Transmembrane helix</keyword>
<evidence type="ECO:0000256" key="4">
    <source>
        <dbReference type="ARBA" id="ARBA00022989"/>
    </source>
</evidence>
<keyword evidence="2" id="KW-0813">Transport</keyword>
<keyword evidence="5" id="KW-0406">Ion transport</keyword>
<feature type="transmembrane region" description="Helical" evidence="9">
    <location>
        <begin position="53"/>
        <end position="72"/>
    </location>
</feature>
<dbReference type="RefSeq" id="XP_016632779.1">
    <property type="nucleotide sequence ID" value="XM_016776460.1"/>
</dbReference>
<dbReference type="GO" id="GO:0022841">
    <property type="term" value="F:potassium ion leak channel activity"/>
    <property type="evidence" value="ECO:0007669"/>
    <property type="project" value="TreeGrafter"/>
</dbReference>
<dbReference type="OrthoDB" id="297496at2759"/>
<feature type="transmembrane region" description="Helical" evidence="9">
    <location>
        <begin position="174"/>
        <end position="196"/>
    </location>
</feature>
<keyword evidence="12" id="KW-1185">Reference proteome</keyword>
<organism evidence="11 12">
    <name type="scientific">Fonsecaea multimorphosa CBS 102226</name>
    <dbReference type="NCBI Taxonomy" id="1442371"/>
    <lineage>
        <taxon>Eukaryota</taxon>
        <taxon>Fungi</taxon>
        <taxon>Dikarya</taxon>
        <taxon>Ascomycota</taxon>
        <taxon>Pezizomycotina</taxon>
        <taxon>Eurotiomycetes</taxon>
        <taxon>Chaetothyriomycetidae</taxon>
        <taxon>Chaetothyriales</taxon>
        <taxon>Herpotrichiellaceae</taxon>
        <taxon>Fonsecaea</taxon>
    </lineage>
</organism>
<dbReference type="Gene3D" id="1.10.287.70">
    <property type="match status" value="2"/>
</dbReference>
<feature type="transmembrane region" description="Helical" evidence="9">
    <location>
        <begin position="216"/>
        <end position="235"/>
    </location>
</feature>
<dbReference type="PANTHER" id="PTHR11003:SF301">
    <property type="entry name" value="POTASSIUM CHANNEL PROTEIN"/>
    <property type="match status" value="1"/>
</dbReference>
<sequence>MNNPGLKKPISNAANQVKRSYGRRGPRVNGAKKTGHEESDQPKQDRKLNQKLVWWYAGTAFPLLAGALGPMANAFSICALVEQWRVTIPPGGTEEHGKNVPDPKWLLVLNCCALASALIANLFLLLNMARRVRFNLGQAVTILGFWMASIMHIVPVSIVSRTSRVHNQALSQAYYYAIFGAAIYQIISYLLCVNVWGAFKKHYKRQFRLTGPQRTLMIQTVVFVAYDWLGALVYANLEGWKFLDAIYWSNLTILTIGLGDLYVPSSTLGRALLFPYALGGVISVGLVVGSVRALMLDRGTAKMRARLTEKIRLKAMNQISNSASQRSVTCQLLGSLGMSRPISSALVHDKENDEPRRMAEFNAMRAVQKSAHRRRKCAAIFISTGIVTFLWTIGAVVFWKTERRQKWTYFESLYFSYTTLMTIGYGDFRPESNSGKPFFVLWSLLAVPSLTILISNMGDTAVKWLKDLTVWVGEVTLRPRKGNSGLKRLKRNMRKWQRPVAEQHRKLEDPEKGSLCDQSQNLKQVHPGLISSDNLTTSERERKYESVLVNPMSQATKLYGRQPPHEPRCIRLLLSQIQRVYVDLMAVPEGRKEYSYAEWAFFLKLLGEDETSSAGHSQVPTQRGRSPEELQGSDEAACELTKTRQCTTPSCRAEKKPWSWLGKDSPLIDPKPESQLILESLFRRLCQCLEEYWYEIDDKINGDGMSPSVL</sequence>
<dbReference type="AlphaFoldDB" id="A0A0D2INP9"/>
<dbReference type="Pfam" id="PF07885">
    <property type="entry name" value="Ion_trans_2"/>
    <property type="match status" value="2"/>
</dbReference>
<keyword evidence="3 9" id="KW-0812">Transmembrane</keyword>
<dbReference type="GO" id="GO:0030322">
    <property type="term" value="P:stabilization of membrane potential"/>
    <property type="evidence" value="ECO:0007669"/>
    <property type="project" value="TreeGrafter"/>
</dbReference>
<feature type="compositionally biased region" description="Basic and acidic residues" evidence="8">
    <location>
        <begin position="34"/>
        <end position="45"/>
    </location>
</feature>
<dbReference type="SUPFAM" id="SSF81324">
    <property type="entry name" value="Voltage-gated potassium channels"/>
    <property type="match status" value="2"/>
</dbReference>
<name>A0A0D2INP9_9EURO</name>
<evidence type="ECO:0000256" key="5">
    <source>
        <dbReference type="ARBA" id="ARBA00023065"/>
    </source>
</evidence>
<dbReference type="Proteomes" id="UP000053411">
    <property type="component" value="Unassembled WGS sequence"/>
</dbReference>
<feature type="region of interest" description="Disordered" evidence="8">
    <location>
        <begin position="612"/>
        <end position="633"/>
    </location>
</feature>
<evidence type="ECO:0000256" key="1">
    <source>
        <dbReference type="ARBA" id="ARBA00004141"/>
    </source>
</evidence>
<dbReference type="GO" id="GO:0015271">
    <property type="term" value="F:outward rectifier potassium channel activity"/>
    <property type="evidence" value="ECO:0007669"/>
    <property type="project" value="TreeGrafter"/>
</dbReference>
<comment type="subcellular location">
    <subcellularLocation>
        <location evidence="1">Membrane</location>
        <topology evidence="1">Multi-pass membrane protein</topology>
    </subcellularLocation>
</comment>
<feature type="domain" description="Potassium channel" evidence="10">
    <location>
        <begin position="387"/>
        <end position="461"/>
    </location>
</feature>
<feature type="domain" description="Potassium channel" evidence="10">
    <location>
        <begin position="222"/>
        <end position="294"/>
    </location>
</feature>
<evidence type="ECO:0000256" key="2">
    <source>
        <dbReference type="ARBA" id="ARBA00022448"/>
    </source>
</evidence>
<gene>
    <name evidence="11" type="ORF">Z520_05957</name>
</gene>
<keyword evidence="7" id="KW-0407">Ion channel</keyword>
<evidence type="ECO:0000313" key="12">
    <source>
        <dbReference type="Proteomes" id="UP000053411"/>
    </source>
</evidence>
<dbReference type="GeneID" id="27711703"/>
<feature type="transmembrane region" description="Helical" evidence="9">
    <location>
        <begin position="378"/>
        <end position="401"/>
    </location>
</feature>
<feature type="transmembrane region" description="Helical" evidence="9">
    <location>
        <begin position="273"/>
        <end position="294"/>
    </location>
</feature>
<feature type="compositionally biased region" description="Polar residues" evidence="8">
    <location>
        <begin position="612"/>
        <end position="624"/>
    </location>
</feature>
<feature type="transmembrane region" description="Helical" evidence="9">
    <location>
        <begin position="105"/>
        <end position="124"/>
    </location>
</feature>
<accession>A0A0D2INP9</accession>
<dbReference type="EMBL" id="KN848071">
    <property type="protein sequence ID" value="KIX98656.1"/>
    <property type="molecule type" value="Genomic_DNA"/>
</dbReference>
<dbReference type="VEuPathDB" id="FungiDB:Z520_05957"/>
<evidence type="ECO:0000256" key="9">
    <source>
        <dbReference type="SAM" id="Phobius"/>
    </source>
</evidence>
<evidence type="ECO:0000256" key="8">
    <source>
        <dbReference type="SAM" id="MobiDB-lite"/>
    </source>
</evidence>
<evidence type="ECO:0000313" key="11">
    <source>
        <dbReference type="EMBL" id="KIX98656.1"/>
    </source>
</evidence>
<dbReference type="InterPro" id="IPR013099">
    <property type="entry name" value="K_chnl_dom"/>
</dbReference>
<proteinExistence type="predicted"/>